<proteinExistence type="predicted"/>
<dbReference type="AlphaFoldDB" id="A0A4Z0A8A2"/>
<feature type="non-terminal residue" evidence="1">
    <location>
        <position position="343"/>
    </location>
</feature>
<accession>A0A4Z0A8A2</accession>
<sequence length="343" mass="37976">MYGEPDTSSSFSLFERRRAVRLLLQSLVITFEGQSELVTPHTGYSALRLCSIDQELAPNEPVELSNDGLEDSDKPCTWNVTFNLPIPGWLPVTDTFGDCKQTPPGTRYALYATVRFADAEGSQSTSWLSTFCAPFLSKTKEAHAPACAITLNRFAIPPPTPASTTSTYPMINYRVAATPEEAQAPRDPATSIPLDVLSKIQVLASVPQHIDMGQKDFAFSLRLRAPELAESETAKVRITEFSVEIDQQEKFRRNCSTAYATRFPVPKECAQPPSEPLRNPHPVHTLYDLGLMAPNTQQPVNIIRTFSLLPPDISASYRLLGRGCIFSRNSGIEPSAWYTMQTT</sequence>
<dbReference type="EMBL" id="SFCI01000062">
    <property type="protein sequence ID" value="TFY82985.1"/>
    <property type="molecule type" value="Genomic_DNA"/>
</dbReference>
<protein>
    <recommendedName>
        <fullName evidence="3">Arrestin-like N-terminal domain-containing protein</fullName>
    </recommendedName>
</protein>
<dbReference type="OrthoDB" id="1638493at2759"/>
<evidence type="ECO:0000313" key="2">
    <source>
        <dbReference type="Proteomes" id="UP000298061"/>
    </source>
</evidence>
<dbReference type="STRING" id="135208.A0A4Z0A8A2"/>
<keyword evidence="2" id="KW-1185">Reference proteome</keyword>
<organism evidence="1 2">
    <name type="scientific">Hericium alpestre</name>
    <dbReference type="NCBI Taxonomy" id="135208"/>
    <lineage>
        <taxon>Eukaryota</taxon>
        <taxon>Fungi</taxon>
        <taxon>Dikarya</taxon>
        <taxon>Basidiomycota</taxon>
        <taxon>Agaricomycotina</taxon>
        <taxon>Agaricomycetes</taxon>
        <taxon>Russulales</taxon>
        <taxon>Hericiaceae</taxon>
        <taxon>Hericium</taxon>
    </lineage>
</organism>
<evidence type="ECO:0008006" key="3">
    <source>
        <dbReference type="Google" id="ProtNLM"/>
    </source>
</evidence>
<gene>
    <name evidence="1" type="ORF">EWM64_g1020</name>
</gene>
<reference evidence="1 2" key="1">
    <citation type="submission" date="2019-02" db="EMBL/GenBank/DDBJ databases">
        <title>Genome sequencing of the rare red list fungi Hericium alpestre (H. flagellum).</title>
        <authorList>
            <person name="Buettner E."/>
            <person name="Kellner H."/>
        </authorList>
    </citation>
    <scope>NUCLEOTIDE SEQUENCE [LARGE SCALE GENOMIC DNA]</scope>
    <source>
        <strain evidence="1 2">DSM 108284</strain>
    </source>
</reference>
<dbReference type="Proteomes" id="UP000298061">
    <property type="component" value="Unassembled WGS sequence"/>
</dbReference>
<comment type="caution">
    <text evidence="1">The sequence shown here is derived from an EMBL/GenBank/DDBJ whole genome shotgun (WGS) entry which is preliminary data.</text>
</comment>
<name>A0A4Z0A8A2_9AGAM</name>
<evidence type="ECO:0000313" key="1">
    <source>
        <dbReference type="EMBL" id="TFY82985.1"/>
    </source>
</evidence>